<name>A0A6A7N6F9_9BURK</name>
<protein>
    <submittedName>
        <fullName evidence="2">Uncharacterized protein</fullName>
    </submittedName>
</protein>
<dbReference type="EMBL" id="WHUG01000009">
    <property type="protein sequence ID" value="MQA40684.1"/>
    <property type="molecule type" value="Genomic_DNA"/>
</dbReference>
<organism evidence="2 3">
    <name type="scientific">Rugamonas aquatica</name>
    <dbReference type="NCBI Taxonomy" id="2743357"/>
    <lineage>
        <taxon>Bacteria</taxon>
        <taxon>Pseudomonadati</taxon>
        <taxon>Pseudomonadota</taxon>
        <taxon>Betaproteobacteria</taxon>
        <taxon>Burkholderiales</taxon>
        <taxon>Oxalobacteraceae</taxon>
        <taxon>Telluria group</taxon>
        <taxon>Rugamonas</taxon>
    </lineage>
</organism>
<reference evidence="2 3" key="1">
    <citation type="submission" date="2019-10" db="EMBL/GenBank/DDBJ databases">
        <title>Two novel species isolated from a subtropical stream in China.</title>
        <authorList>
            <person name="Lu H."/>
        </authorList>
    </citation>
    <scope>NUCLEOTIDE SEQUENCE [LARGE SCALE GENOMIC DNA]</scope>
    <source>
        <strain evidence="2 3">FT29W</strain>
    </source>
</reference>
<sequence length="80" mass="8938">MNKLSENERQQTLQVANNAEFASNPPSQIAPTLADRGQYLASESTVYRILKAEKQHHRGRAKKPSTMVITSHYAAEASRL</sequence>
<feature type="region of interest" description="Disordered" evidence="1">
    <location>
        <begin position="1"/>
        <end position="30"/>
    </location>
</feature>
<proteinExistence type="predicted"/>
<evidence type="ECO:0000256" key="1">
    <source>
        <dbReference type="SAM" id="MobiDB-lite"/>
    </source>
</evidence>
<comment type="caution">
    <text evidence="2">The sequence shown here is derived from an EMBL/GenBank/DDBJ whole genome shotgun (WGS) entry which is preliminary data.</text>
</comment>
<accession>A0A6A7N6F9</accession>
<dbReference type="Proteomes" id="UP000440498">
    <property type="component" value="Unassembled WGS sequence"/>
</dbReference>
<dbReference type="RefSeq" id="WP_152839978.1">
    <property type="nucleotide sequence ID" value="NZ_WHUG01000009.1"/>
</dbReference>
<dbReference type="AlphaFoldDB" id="A0A6A7N6F9"/>
<evidence type="ECO:0000313" key="2">
    <source>
        <dbReference type="EMBL" id="MQA40684.1"/>
    </source>
</evidence>
<keyword evidence="3" id="KW-1185">Reference proteome</keyword>
<feature type="compositionally biased region" description="Polar residues" evidence="1">
    <location>
        <begin position="10"/>
        <end position="30"/>
    </location>
</feature>
<evidence type="ECO:0000313" key="3">
    <source>
        <dbReference type="Proteomes" id="UP000440498"/>
    </source>
</evidence>
<gene>
    <name evidence="2" type="ORF">GEV02_21255</name>
</gene>